<accession>A0A6M0Q9I2</accession>
<keyword evidence="2" id="KW-1185">Reference proteome</keyword>
<dbReference type="RefSeq" id="WP_163180469.1">
    <property type="nucleotide sequence ID" value="NZ_JAAIWM010000005.1"/>
</dbReference>
<evidence type="ECO:0000313" key="1">
    <source>
        <dbReference type="EMBL" id="NEY73002.1"/>
    </source>
</evidence>
<proteinExistence type="predicted"/>
<sequence length="152" mass="17387">MELHPILKKLQIKTQDKPVLILNEPKEYEEVISAFEATVHTEIKEEAYSFVQVFGTTNETIKELAIKGVAVLEENGLMWLCYPKKSSKTYKGSDCSRETVASLLSDQGFEPVRQVAIDEDWSALRFRTVEQIKSMTRKFAVTVEGKERTKEL</sequence>
<protein>
    <submittedName>
        <fullName evidence="1">DUF3052 domain-containing protein</fullName>
    </submittedName>
</protein>
<dbReference type="Proteomes" id="UP000481043">
    <property type="component" value="Unassembled WGS sequence"/>
</dbReference>
<dbReference type="AlphaFoldDB" id="A0A6M0Q9I2"/>
<name>A0A6M0Q9I2_9BACI</name>
<reference evidence="1 2" key="1">
    <citation type="submission" date="2020-02" db="EMBL/GenBank/DDBJ databases">
        <title>Bacillus aquiflavi sp. nov., isolated from yellow water of strong flavor Chinese baijiu in Yibin region of China.</title>
        <authorList>
            <person name="Xie J."/>
        </authorList>
    </citation>
    <scope>NUCLEOTIDE SEQUENCE [LARGE SCALE GENOMIC DNA]</scope>
    <source>
        <strain evidence="1 2">SA4</strain>
    </source>
</reference>
<dbReference type="EMBL" id="JAAIWM010000005">
    <property type="protein sequence ID" value="NEY73002.1"/>
    <property type="molecule type" value="Genomic_DNA"/>
</dbReference>
<gene>
    <name evidence="1" type="ORF">G4D63_14785</name>
</gene>
<organism evidence="1 2">
    <name type="scientific">Bacillus mesophilus</name>
    <dbReference type="NCBI Taxonomy" id="1808955"/>
    <lineage>
        <taxon>Bacteria</taxon>
        <taxon>Bacillati</taxon>
        <taxon>Bacillota</taxon>
        <taxon>Bacilli</taxon>
        <taxon>Bacillales</taxon>
        <taxon>Bacillaceae</taxon>
        <taxon>Bacillus</taxon>
    </lineage>
</organism>
<comment type="caution">
    <text evidence="1">The sequence shown here is derived from an EMBL/GenBank/DDBJ whole genome shotgun (WGS) entry which is preliminary data.</text>
</comment>
<evidence type="ECO:0000313" key="2">
    <source>
        <dbReference type="Proteomes" id="UP000481043"/>
    </source>
</evidence>